<comment type="caution">
    <text evidence="3">The sequence shown here is derived from an EMBL/GenBank/DDBJ whole genome shotgun (WGS) entry which is preliminary data.</text>
</comment>
<dbReference type="InterPro" id="IPR051532">
    <property type="entry name" value="Ester_Hydrolysis_Enzymes"/>
</dbReference>
<dbReference type="Proteomes" id="UP000635665">
    <property type="component" value="Unassembled WGS sequence"/>
</dbReference>
<dbReference type="InterPro" id="IPR032740">
    <property type="entry name" value="GxDLY"/>
</dbReference>
<dbReference type="PANTHER" id="PTHR30383:SF29">
    <property type="entry name" value="SGNH HYDROLASE-TYPE ESTERASE DOMAIN-CONTAINING PROTEIN"/>
    <property type="match status" value="1"/>
</dbReference>
<evidence type="ECO:0000259" key="1">
    <source>
        <dbReference type="Pfam" id="PF14606"/>
    </source>
</evidence>
<feature type="domain" description="SGNH hydrolase-type esterase N-terminal" evidence="2">
    <location>
        <begin position="25"/>
        <end position="166"/>
    </location>
</feature>
<name>A0ABS0TIB7_9FLAO</name>
<evidence type="ECO:0000259" key="2">
    <source>
        <dbReference type="Pfam" id="PF14607"/>
    </source>
</evidence>
<dbReference type="Pfam" id="PF14606">
    <property type="entry name" value="Lipase_GDSL_3"/>
    <property type="match status" value="1"/>
</dbReference>
<evidence type="ECO:0000313" key="4">
    <source>
        <dbReference type="Proteomes" id="UP000635665"/>
    </source>
</evidence>
<keyword evidence="3" id="KW-0378">Hydrolase</keyword>
<dbReference type="SUPFAM" id="SSF52266">
    <property type="entry name" value="SGNH hydrolase"/>
    <property type="match status" value="1"/>
</dbReference>
<dbReference type="InterPro" id="IPR036514">
    <property type="entry name" value="SGNH_hydro_sf"/>
</dbReference>
<proteinExistence type="predicted"/>
<protein>
    <submittedName>
        <fullName evidence="3">SGNH/GDSL hydrolase family protein</fullName>
    </submittedName>
</protein>
<dbReference type="Gene3D" id="2.60.120.260">
    <property type="entry name" value="Galactose-binding domain-like"/>
    <property type="match status" value="1"/>
</dbReference>
<evidence type="ECO:0000313" key="3">
    <source>
        <dbReference type="EMBL" id="MBI6120793.1"/>
    </source>
</evidence>
<dbReference type="RefSeq" id="WP_198639035.1">
    <property type="nucleotide sequence ID" value="NZ_JAEHNY010000011.1"/>
</dbReference>
<dbReference type="PANTHER" id="PTHR30383">
    <property type="entry name" value="THIOESTERASE 1/PROTEASE 1/LYSOPHOSPHOLIPASE L1"/>
    <property type="match status" value="1"/>
</dbReference>
<keyword evidence="4" id="KW-1185">Reference proteome</keyword>
<organism evidence="3 4">
    <name type="scientific">Salegentibacter maritimus</name>
    <dbReference type="NCBI Taxonomy" id="2794347"/>
    <lineage>
        <taxon>Bacteria</taxon>
        <taxon>Pseudomonadati</taxon>
        <taxon>Bacteroidota</taxon>
        <taxon>Flavobacteriia</taxon>
        <taxon>Flavobacteriales</taxon>
        <taxon>Flavobacteriaceae</taxon>
        <taxon>Salegentibacter</taxon>
    </lineage>
</organism>
<feature type="domain" description="SGNH hydrolase-type esterase" evidence="1">
    <location>
        <begin position="177"/>
        <end position="357"/>
    </location>
</feature>
<dbReference type="Pfam" id="PF14607">
    <property type="entry name" value="GxDLY"/>
    <property type="match status" value="1"/>
</dbReference>
<dbReference type="InterPro" id="IPR013830">
    <property type="entry name" value="SGNH_hydro"/>
</dbReference>
<dbReference type="EMBL" id="JAEHNY010000011">
    <property type="protein sequence ID" value="MBI6120793.1"/>
    <property type="molecule type" value="Genomic_DNA"/>
</dbReference>
<gene>
    <name evidence="3" type="ORF">I6U50_12255</name>
</gene>
<dbReference type="GO" id="GO:0016787">
    <property type="term" value="F:hydrolase activity"/>
    <property type="evidence" value="ECO:0007669"/>
    <property type="project" value="UniProtKB-KW"/>
</dbReference>
<reference evidence="3 4" key="1">
    <citation type="submission" date="2020-12" db="EMBL/GenBank/DDBJ databases">
        <title>Salegentibacter orientalis sp. nov., isolated from costal sediment.</title>
        <authorList>
            <person name="Lian F.-B."/>
        </authorList>
    </citation>
    <scope>NUCLEOTIDE SEQUENCE [LARGE SCALE GENOMIC DNA]</scope>
    <source>
        <strain evidence="3 4">F60176</strain>
    </source>
</reference>
<sequence>MKSFLSLVLLLCFGISIGQNEVELDWYNTAEMELGGKVKASTSNPYQRFPDSMQNLVRKRVWELSKNPSGVYVDFETDASRVIVKYVVNGPLQFPHMPATGVSGVDLYLSQDNTWKWLKGRYQFQDTISYHYRLKDTVNGIKHNLRLYLPLYNTVSYMEIGVDKDSFFRNVPVNNQAPIVIYGTSITQGACSGRPGTTWTTFLSQKIDIPVFNYGFSGNGKLEKEVINYLSQLEAEVFVLDCLANFNPGQSLDAEEAKKRLIKSVEALRKLNPETPIVLTDHAGYPYGEVYNPEKKKYQLLNKANREAFEFLERKGYRDIYLLENEDLGLDQDDFIDGVHPNDAGMKKYAEAYGRLLLKIVN</sequence>
<dbReference type="Gene3D" id="3.40.50.1110">
    <property type="entry name" value="SGNH hydrolase"/>
    <property type="match status" value="1"/>
</dbReference>
<accession>A0ABS0TIB7</accession>